<protein>
    <recommendedName>
        <fullName evidence="2">CN hydrolase domain-containing protein</fullName>
    </recommendedName>
</protein>
<dbReference type="PROSITE" id="PS50263">
    <property type="entry name" value="CN_HYDROLASE"/>
    <property type="match status" value="1"/>
</dbReference>
<evidence type="ECO:0000256" key="1">
    <source>
        <dbReference type="ARBA" id="ARBA00010613"/>
    </source>
</evidence>
<dbReference type="PANTHER" id="PTHR23088:SF27">
    <property type="entry name" value="DEAMINATED GLUTATHIONE AMIDASE"/>
    <property type="match status" value="1"/>
</dbReference>
<accession>A8RJL1</accession>
<dbReference type="HOGENOM" id="CLU_030130_3_1_9"/>
<comment type="similarity">
    <text evidence="1">Belongs to the carbon-nitrogen hydrolase superfamily. NIT1/NIT2 family.</text>
</comment>
<comment type="caution">
    <text evidence="3">The sequence shown here is derived from an EMBL/GenBank/DDBJ whole genome shotgun (WGS) entry which is preliminary data.</text>
</comment>
<dbReference type="RefSeq" id="WP_002568644.1">
    <property type="nucleotide sequence ID" value="NZ_DS480671.1"/>
</dbReference>
<dbReference type="PANTHER" id="PTHR23088">
    <property type="entry name" value="NITRILASE-RELATED"/>
    <property type="match status" value="1"/>
</dbReference>
<dbReference type="EMBL" id="ABCC02000011">
    <property type="protein sequence ID" value="EDP18584.1"/>
    <property type="molecule type" value="Genomic_DNA"/>
</dbReference>
<evidence type="ECO:0000259" key="2">
    <source>
        <dbReference type="PROSITE" id="PS50263"/>
    </source>
</evidence>
<dbReference type="eggNOG" id="COG0388">
    <property type="taxonomic scope" value="Bacteria"/>
</dbReference>
<evidence type="ECO:0000313" key="4">
    <source>
        <dbReference type="Proteomes" id="UP000005396"/>
    </source>
</evidence>
<feature type="domain" description="CN hydrolase" evidence="2">
    <location>
        <begin position="1"/>
        <end position="235"/>
    </location>
</feature>
<dbReference type="PROSITE" id="PS01227">
    <property type="entry name" value="UPF0012"/>
    <property type="match status" value="1"/>
</dbReference>
<sequence length="254" mass="28719">MKVAIVQFAVNDEESKEQKIIRMEGILDNLKGTDLIVLPELWNIGFFAYEEYAKQSELLTGPTFSSLARKAKELGSYIFTGSISEQDGDKCYNTAGLIDREGRLLGTYRKMHLFAAERQYMERGDKPVVIDTEFGKIGMSICYDIRFPELFRKEVEMGAEILVNCAGWPYPRVESWNMLHPVRAMENQCYMLSCCCAGASRGNPFIGRSMVIDPWGTVQAAAGNMETVVKSEIFPEQLAGIRETFTALKDRLLY</sequence>
<proteinExistence type="inferred from homology"/>
<dbReference type="Proteomes" id="UP000005396">
    <property type="component" value="Unassembled WGS sequence"/>
</dbReference>
<dbReference type="InterPro" id="IPR003010">
    <property type="entry name" value="C-N_Hydrolase"/>
</dbReference>
<reference evidence="3 4" key="2">
    <citation type="submission" date="2007-09" db="EMBL/GenBank/DDBJ databases">
        <title>Draft genome sequence of Clostridium bolteae (ATCC BAA-613).</title>
        <authorList>
            <person name="Sudarsanam P."/>
            <person name="Ley R."/>
            <person name="Guruge J."/>
            <person name="Turnbaugh P.J."/>
            <person name="Mahowald M."/>
            <person name="Liep D."/>
            <person name="Gordon J."/>
        </authorList>
    </citation>
    <scope>NUCLEOTIDE SEQUENCE [LARGE SCALE GENOMIC DNA]</scope>
    <source>
        <strain evidence="4">ATCC BAA-613 / DSM 15670 / CCUG 46953 / JCM 12243 / WAL 16351</strain>
    </source>
</reference>
<dbReference type="InterPro" id="IPR001110">
    <property type="entry name" value="UPF0012_CS"/>
</dbReference>
<organism evidence="3 4">
    <name type="scientific">Enterocloster bolteae (strain ATCC BAA-613 / DSM 15670 / CCUG 46953 / JCM 12243 / WAL 16351)</name>
    <name type="common">Clostridium bolteae</name>
    <dbReference type="NCBI Taxonomy" id="411902"/>
    <lineage>
        <taxon>Bacteria</taxon>
        <taxon>Bacillati</taxon>
        <taxon>Bacillota</taxon>
        <taxon>Clostridia</taxon>
        <taxon>Lachnospirales</taxon>
        <taxon>Lachnospiraceae</taxon>
        <taxon>Enterocloster</taxon>
    </lineage>
</organism>
<dbReference type="InterPro" id="IPR036526">
    <property type="entry name" value="C-N_Hydrolase_sf"/>
</dbReference>
<evidence type="ECO:0000313" key="3">
    <source>
        <dbReference type="EMBL" id="EDP18584.1"/>
    </source>
</evidence>
<dbReference type="Gene3D" id="3.60.110.10">
    <property type="entry name" value="Carbon-nitrogen hydrolase"/>
    <property type="match status" value="1"/>
</dbReference>
<dbReference type="AlphaFoldDB" id="A8RJL1"/>
<dbReference type="Pfam" id="PF00795">
    <property type="entry name" value="CN_hydrolase"/>
    <property type="match status" value="1"/>
</dbReference>
<dbReference type="PaxDb" id="411902-CLOBOL_00946"/>
<reference evidence="3 4" key="1">
    <citation type="submission" date="2007-08" db="EMBL/GenBank/DDBJ databases">
        <authorList>
            <person name="Fulton L."/>
            <person name="Clifton S."/>
            <person name="Fulton B."/>
            <person name="Xu J."/>
            <person name="Minx P."/>
            <person name="Pepin K.H."/>
            <person name="Johnson M."/>
            <person name="Thiruvilangam P."/>
            <person name="Bhonagiri V."/>
            <person name="Nash W.E."/>
            <person name="Mardis E.R."/>
            <person name="Wilson R.K."/>
        </authorList>
    </citation>
    <scope>NUCLEOTIDE SEQUENCE [LARGE SCALE GENOMIC DNA]</scope>
    <source>
        <strain evidence="4">ATCC BAA-613 / DSM 15670 / CCUG 46953 / JCM 12243 / WAL 16351</strain>
    </source>
</reference>
<name>A8RJL1_ENTBW</name>
<dbReference type="CDD" id="cd07583">
    <property type="entry name" value="nitrilase_5"/>
    <property type="match status" value="1"/>
</dbReference>
<gene>
    <name evidence="3" type="ORF">CLOBOL_00946</name>
</gene>
<dbReference type="SUPFAM" id="SSF56317">
    <property type="entry name" value="Carbon-nitrogen hydrolase"/>
    <property type="match status" value="1"/>
</dbReference>